<sequence length="130" mass="13825">MSPIVPGASLVPNGLAEAPGRPAPLPGQRAAAPTVEVAPQAVQAASASEAQRGFQPSDEELEDALEKVGKAVSAWRSELEFSVDKESGTPVVKVIDRQTEQVIRQIPSEEMLRIAKSLDKILGVFVEQKV</sequence>
<dbReference type="Proteomes" id="UP000076625">
    <property type="component" value="Unassembled WGS sequence"/>
</dbReference>
<dbReference type="InterPro" id="IPR005186">
    <property type="entry name" value="FlaG"/>
</dbReference>
<dbReference type="PANTHER" id="PTHR37166">
    <property type="entry name" value="PROTEIN FLAG"/>
    <property type="match status" value="1"/>
</dbReference>
<dbReference type="RefSeq" id="WP_066611976.1">
    <property type="nucleotide sequence ID" value="NZ_LQQU01000017.1"/>
</dbReference>
<evidence type="ECO:0000256" key="1">
    <source>
        <dbReference type="SAM" id="MobiDB-lite"/>
    </source>
</evidence>
<dbReference type="Pfam" id="PF03646">
    <property type="entry name" value="FlaG"/>
    <property type="match status" value="1"/>
</dbReference>
<proteinExistence type="predicted"/>
<dbReference type="SUPFAM" id="SSF160214">
    <property type="entry name" value="FlaG-like"/>
    <property type="match status" value="1"/>
</dbReference>
<protein>
    <recommendedName>
        <fullName evidence="4">Flagellar biosynthesis protein FlaG</fullName>
    </recommendedName>
</protein>
<organism evidence="2 3">
    <name type="scientific">Crenobacter luteus</name>
    <dbReference type="NCBI Taxonomy" id="1452487"/>
    <lineage>
        <taxon>Bacteria</taxon>
        <taxon>Pseudomonadati</taxon>
        <taxon>Pseudomonadota</taxon>
        <taxon>Betaproteobacteria</taxon>
        <taxon>Neisseriales</taxon>
        <taxon>Neisseriaceae</taxon>
        <taxon>Crenobacter</taxon>
    </lineage>
</organism>
<dbReference type="EMBL" id="LQQU01000017">
    <property type="protein sequence ID" value="KZE32910.1"/>
    <property type="molecule type" value="Genomic_DNA"/>
</dbReference>
<feature type="region of interest" description="Disordered" evidence="1">
    <location>
        <begin position="1"/>
        <end position="61"/>
    </location>
</feature>
<reference evidence="3" key="1">
    <citation type="submission" date="2016-01" db="EMBL/GenBank/DDBJ databases">
        <title>Draft genome of Chromobacterium sp. F49.</title>
        <authorList>
            <person name="Hong K.W."/>
        </authorList>
    </citation>
    <scope>NUCLEOTIDE SEQUENCE [LARGE SCALE GENOMIC DNA]</scope>
    <source>
        <strain evidence="3">CN10</strain>
    </source>
</reference>
<dbReference type="AlphaFoldDB" id="A0A161SGY3"/>
<dbReference type="Gene3D" id="3.30.160.170">
    <property type="entry name" value="FlaG-like"/>
    <property type="match status" value="1"/>
</dbReference>
<dbReference type="STRING" id="1452487.AVW16_11065"/>
<evidence type="ECO:0000313" key="3">
    <source>
        <dbReference type="Proteomes" id="UP000076625"/>
    </source>
</evidence>
<gene>
    <name evidence="2" type="ORF">AVW16_11065</name>
</gene>
<evidence type="ECO:0008006" key="4">
    <source>
        <dbReference type="Google" id="ProtNLM"/>
    </source>
</evidence>
<feature type="compositionally biased region" description="Low complexity" evidence="1">
    <location>
        <begin position="30"/>
        <end position="51"/>
    </location>
</feature>
<name>A0A161SGY3_9NEIS</name>
<keyword evidence="3" id="KW-1185">Reference proteome</keyword>
<evidence type="ECO:0000313" key="2">
    <source>
        <dbReference type="EMBL" id="KZE32910.1"/>
    </source>
</evidence>
<comment type="caution">
    <text evidence="2">The sequence shown here is derived from an EMBL/GenBank/DDBJ whole genome shotgun (WGS) entry which is preliminary data.</text>
</comment>
<accession>A0A161SGY3</accession>
<dbReference type="PANTHER" id="PTHR37166:SF1">
    <property type="entry name" value="PROTEIN FLAG"/>
    <property type="match status" value="1"/>
</dbReference>
<dbReference type="InterPro" id="IPR035924">
    <property type="entry name" value="FlaG-like_sf"/>
</dbReference>